<evidence type="ECO:0000313" key="1">
    <source>
        <dbReference type="EMBL" id="AFC24296.1"/>
    </source>
</evidence>
<protein>
    <submittedName>
        <fullName evidence="1">Uncharacterized protein</fullName>
    </submittedName>
</protein>
<proteinExistence type="predicted"/>
<organism evidence="1 2">
    <name type="scientific">Saprospira grandis (strain Lewin)</name>
    <dbReference type="NCBI Taxonomy" id="984262"/>
    <lineage>
        <taxon>Bacteria</taxon>
        <taxon>Pseudomonadati</taxon>
        <taxon>Bacteroidota</taxon>
        <taxon>Saprospiria</taxon>
        <taxon>Saprospirales</taxon>
        <taxon>Saprospiraceae</taxon>
        <taxon>Saprospira</taxon>
    </lineage>
</organism>
<name>H6L9C4_SAPGL</name>
<evidence type="ECO:0000313" key="2">
    <source>
        <dbReference type="Proteomes" id="UP000007519"/>
    </source>
</evidence>
<reference evidence="1 2" key="1">
    <citation type="journal article" date="2012" name="Stand. Genomic Sci.">
        <title>Complete genome sequencing and analysis of Saprospira grandis str. Lewin, a predatory marine bacterium.</title>
        <authorList>
            <person name="Saw J.H."/>
            <person name="Yuryev A."/>
            <person name="Kanbe M."/>
            <person name="Hou S."/>
            <person name="Young A.G."/>
            <person name="Aizawa S."/>
            <person name="Alam M."/>
        </authorList>
    </citation>
    <scope>NUCLEOTIDE SEQUENCE [LARGE SCALE GENOMIC DNA]</scope>
    <source>
        <strain evidence="1 2">Lewin</strain>
    </source>
</reference>
<dbReference type="KEGG" id="sgn:SGRA_1561"/>
<dbReference type="STRING" id="984262.SGRA_1561"/>
<dbReference type="HOGENOM" id="CLU_2452881_0_0_10"/>
<keyword evidence="2" id="KW-1185">Reference proteome</keyword>
<dbReference type="EMBL" id="CP002831">
    <property type="protein sequence ID" value="AFC24296.1"/>
    <property type="molecule type" value="Genomic_DNA"/>
</dbReference>
<dbReference type="Proteomes" id="UP000007519">
    <property type="component" value="Chromosome"/>
</dbReference>
<dbReference type="AlphaFoldDB" id="H6L9C4"/>
<accession>H6L9C4</accession>
<sequence>MLPTKEETIALQATNPDDFFFLGLPRPSGGSLPSGLAGLLGPAAACGGFGLPLRGTRRAAQPTALRAFLLPANPLKFTAEEENQKKKDR</sequence>
<gene>
    <name evidence="1" type="ordered locus">SGRA_1561</name>
</gene>